<keyword evidence="5" id="KW-0411">Iron-sulfur</keyword>
<dbReference type="Pfam" id="PF04055">
    <property type="entry name" value="Radical_SAM"/>
    <property type="match status" value="1"/>
</dbReference>
<dbReference type="SUPFAM" id="SSF102114">
    <property type="entry name" value="Radical SAM enzymes"/>
    <property type="match status" value="1"/>
</dbReference>
<keyword evidence="8" id="KW-1185">Reference proteome</keyword>
<evidence type="ECO:0000256" key="4">
    <source>
        <dbReference type="ARBA" id="ARBA00023004"/>
    </source>
</evidence>
<dbReference type="Gene3D" id="3.40.50.280">
    <property type="entry name" value="Cobalamin-binding domain"/>
    <property type="match status" value="1"/>
</dbReference>
<evidence type="ECO:0000256" key="3">
    <source>
        <dbReference type="ARBA" id="ARBA00022723"/>
    </source>
</evidence>
<dbReference type="GO" id="GO:0003824">
    <property type="term" value="F:catalytic activity"/>
    <property type="evidence" value="ECO:0007669"/>
    <property type="project" value="InterPro"/>
</dbReference>
<comment type="cofactor">
    <cofactor evidence="1">
        <name>[4Fe-4S] cluster</name>
        <dbReference type="ChEBI" id="CHEBI:49883"/>
    </cofactor>
</comment>
<evidence type="ECO:0000256" key="5">
    <source>
        <dbReference type="ARBA" id="ARBA00023014"/>
    </source>
</evidence>
<dbReference type="InterPro" id="IPR013785">
    <property type="entry name" value="Aldolase_TIM"/>
</dbReference>
<sequence>MTHFFKINTTTINLSFNLLVERTQITLIFAQNNFLLKTKLFLITPPFTQLNTPYPATAYIKGFLNTKNIDSVQADLGIEVILKLFSKVGLSDLFKIATIDNAISDNSKRIFALQEEYIKTIDAVIRFLQGKNPTLALQICQEDYLPEASRFAQLEELDWAFGTMGTQDKGKHLATLYLEDISDFIVECVDDNFGFSRYAERLGRSANSFDELYEALRQEPTYIDQLLLSILKERIEAIQPTLFLISVPFPGNLYSAFRSAQWIKNHHPEIKITMGGGFPNTELRSLSDERVFEFFDFITLDDGEVPVEELINNIENPAHNSFKRTFLLEDGKVIYKNNSLKSDYKQAQVGTPDYSDLPLDKYISVIEIVNPMHRMWSDGRWNKLTMAHGCYWGKCTFCDISLDYIKIYEPVAASLLCDRMEQMMEQTGENGFHYVDEAAPPALMRALALEILRRKLSVTWWTNIRFEKSFSRDLCLLLKASGCIAVSGGLEVASDRLLKLIDKGVTVEQVAKVTRNFTEAGIMVHSYLMYGYPTQTVQETVDSLEMVRQLFEAGVLQSGFWHQFAMTAHSPVGMYPEKFGVVKETEVIGTFANNDINYIDSTGIDHDKFSFGLKKSLFNFMHGICFDYELQDWFEFKIPKTKIPEDYIFNALEVAEDFKIKSTAKIVWLGGKPSVDHFTKSKKGNTWETPKKKYSSDKIKKGVPEDLGQKTMLTKEMMTLTFHDKKESFTIQTNKQEGEWLVEMLLKITVSNAKTYSFQEVKADFETKLEDFELFWYSKPINTLREFGLLVL</sequence>
<dbReference type="Proteomes" id="UP000183658">
    <property type="component" value="Unassembled WGS sequence"/>
</dbReference>
<gene>
    <name evidence="7" type="ORF">SAMN05444355_11017</name>
</gene>
<dbReference type="InterPro" id="IPR007197">
    <property type="entry name" value="rSAM"/>
</dbReference>
<dbReference type="GO" id="GO:0046872">
    <property type="term" value="F:metal ion binding"/>
    <property type="evidence" value="ECO:0007669"/>
    <property type="project" value="UniProtKB-KW"/>
</dbReference>
<evidence type="ECO:0000256" key="1">
    <source>
        <dbReference type="ARBA" id="ARBA00001966"/>
    </source>
</evidence>
<dbReference type="PANTHER" id="PTHR43409">
    <property type="entry name" value="ANAEROBIC MAGNESIUM-PROTOPORPHYRIN IX MONOMETHYL ESTER CYCLASE-RELATED"/>
    <property type="match status" value="1"/>
</dbReference>
<dbReference type="GO" id="GO:0051536">
    <property type="term" value="F:iron-sulfur cluster binding"/>
    <property type="evidence" value="ECO:0007669"/>
    <property type="project" value="UniProtKB-KW"/>
</dbReference>
<dbReference type="SMART" id="SM00729">
    <property type="entry name" value="Elp3"/>
    <property type="match status" value="1"/>
</dbReference>
<protein>
    <submittedName>
        <fullName evidence="7">Radical SAM superfamily enzyme YgiQ, UPF0313 family</fullName>
    </submittedName>
</protein>
<evidence type="ECO:0000256" key="2">
    <source>
        <dbReference type="ARBA" id="ARBA00022691"/>
    </source>
</evidence>
<dbReference type="SFLD" id="SFLDG01082">
    <property type="entry name" value="B12-binding_domain_containing"/>
    <property type="match status" value="1"/>
</dbReference>
<dbReference type="Gene3D" id="3.20.20.70">
    <property type="entry name" value="Aldolase class I"/>
    <property type="match status" value="1"/>
</dbReference>
<dbReference type="InterPro" id="IPR058240">
    <property type="entry name" value="rSAM_sf"/>
</dbReference>
<dbReference type="PROSITE" id="PS51918">
    <property type="entry name" value="RADICAL_SAM"/>
    <property type="match status" value="1"/>
</dbReference>
<keyword evidence="4" id="KW-0408">Iron</keyword>
<dbReference type="SFLD" id="SFLDS00029">
    <property type="entry name" value="Radical_SAM"/>
    <property type="match status" value="1"/>
</dbReference>
<evidence type="ECO:0000259" key="6">
    <source>
        <dbReference type="PROSITE" id="PS51918"/>
    </source>
</evidence>
<dbReference type="InterPro" id="IPR051198">
    <property type="entry name" value="BchE-like"/>
</dbReference>
<accession>A0A1H9N827</accession>
<organism evidence="7 8">
    <name type="scientific">Flavobacterium frigoris</name>
    <dbReference type="NCBI Taxonomy" id="229204"/>
    <lineage>
        <taxon>Bacteria</taxon>
        <taxon>Pseudomonadati</taxon>
        <taxon>Bacteroidota</taxon>
        <taxon>Flavobacteriia</taxon>
        <taxon>Flavobacteriales</taxon>
        <taxon>Flavobacteriaceae</taxon>
        <taxon>Flavobacterium</taxon>
    </lineage>
</organism>
<keyword evidence="2" id="KW-0949">S-adenosyl-L-methionine</keyword>
<proteinExistence type="predicted"/>
<name>A0A1H9N827_FLAFI</name>
<keyword evidence="3" id="KW-0479">Metal-binding</keyword>
<feature type="domain" description="Radical SAM core" evidence="6">
    <location>
        <begin position="376"/>
        <end position="605"/>
    </location>
</feature>
<reference evidence="8" key="1">
    <citation type="submission" date="2016-10" db="EMBL/GenBank/DDBJ databases">
        <authorList>
            <person name="Varghese N."/>
            <person name="Submissions S."/>
        </authorList>
    </citation>
    <scope>NUCLEOTIDE SEQUENCE [LARGE SCALE GENOMIC DNA]</scope>
    <source>
        <strain evidence="8">DSM 15719</strain>
    </source>
</reference>
<dbReference type="InterPro" id="IPR006638">
    <property type="entry name" value="Elp3/MiaA/NifB-like_rSAM"/>
</dbReference>
<dbReference type="EMBL" id="FOFZ01000010">
    <property type="protein sequence ID" value="SER31917.1"/>
    <property type="molecule type" value="Genomic_DNA"/>
</dbReference>
<dbReference type="AlphaFoldDB" id="A0A1H9N827"/>
<evidence type="ECO:0000313" key="8">
    <source>
        <dbReference type="Proteomes" id="UP000183658"/>
    </source>
</evidence>
<evidence type="ECO:0000313" key="7">
    <source>
        <dbReference type="EMBL" id="SER31917.1"/>
    </source>
</evidence>